<dbReference type="EMBL" id="CP114280">
    <property type="protein sequence ID" value="WFN55176.1"/>
    <property type="molecule type" value="Genomic_DNA"/>
</dbReference>
<protein>
    <submittedName>
        <fullName evidence="2">Uncharacterized protein</fullName>
    </submittedName>
</protein>
<evidence type="ECO:0000256" key="1">
    <source>
        <dbReference type="SAM" id="Phobius"/>
    </source>
</evidence>
<accession>A0ABY8G5F1</accession>
<proteinExistence type="predicted"/>
<keyword evidence="1" id="KW-0812">Transmembrane</keyword>
<dbReference type="RefSeq" id="WP_125258539.1">
    <property type="nucleotide sequence ID" value="NZ_CP114280.1"/>
</dbReference>
<dbReference type="Proteomes" id="UP001219630">
    <property type="component" value="Chromosome"/>
</dbReference>
<gene>
    <name evidence="2" type="ORF">O1Q98_16350</name>
</gene>
<organism evidence="2 3">
    <name type="scientific">Dickeya lacustris</name>
    <dbReference type="NCBI Taxonomy" id="2259638"/>
    <lineage>
        <taxon>Bacteria</taxon>
        <taxon>Pseudomonadati</taxon>
        <taxon>Pseudomonadota</taxon>
        <taxon>Gammaproteobacteria</taxon>
        <taxon>Enterobacterales</taxon>
        <taxon>Pectobacteriaceae</taxon>
        <taxon>Dickeya</taxon>
    </lineage>
</organism>
<keyword evidence="1" id="KW-0472">Membrane</keyword>
<evidence type="ECO:0000313" key="2">
    <source>
        <dbReference type="EMBL" id="WFN55176.1"/>
    </source>
</evidence>
<keyword evidence="1" id="KW-1133">Transmembrane helix</keyword>
<name>A0ABY8G5F1_9GAMM</name>
<feature type="transmembrane region" description="Helical" evidence="1">
    <location>
        <begin position="61"/>
        <end position="78"/>
    </location>
</feature>
<keyword evidence="3" id="KW-1185">Reference proteome</keyword>
<evidence type="ECO:0000313" key="3">
    <source>
        <dbReference type="Proteomes" id="UP001219630"/>
    </source>
</evidence>
<sequence>MMVIEQPMAFVGTLICFLAGGGKTIYDLYFNPQAFKKDEETMGLVDAAKKKRERADLSTRVTLWIMTIGYVFLLLSTIKLM</sequence>
<reference evidence="2 3" key="1">
    <citation type="submission" date="2022-12" db="EMBL/GenBank/DDBJ databases">
        <title>Complete genome sequencing of Dickeya lacustris type strain LMG30899.</title>
        <authorList>
            <person name="Dobhal S."/>
            <person name="Arizala D."/>
            <person name="Arif M."/>
        </authorList>
    </citation>
    <scope>NUCLEOTIDE SEQUENCE [LARGE SCALE GENOMIC DNA]</scope>
    <source>
        <strain evidence="2 3">LMG30899</strain>
    </source>
</reference>